<dbReference type="RefSeq" id="WP_244754810.1">
    <property type="nucleotide sequence ID" value="NZ_CP095074.1"/>
</dbReference>
<comment type="subcellular location">
    <subcellularLocation>
        <location evidence="8">Cell membrane</location>
        <topology evidence="8">Peripheral membrane protein</topology>
    </subcellularLocation>
    <subcellularLocation>
        <location evidence="1">Membrane</location>
    </subcellularLocation>
</comment>
<gene>
    <name evidence="8" type="primary">atpH</name>
    <name evidence="9" type="ORF">MUO14_08515</name>
</gene>
<evidence type="ECO:0000256" key="6">
    <source>
        <dbReference type="ARBA" id="ARBA00023196"/>
    </source>
</evidence>
<dbReference type="PRINTS" id="PR00125">
    <property type="entry name" value="ATPASEDELTA"/>
</dbReference>
<dbReference type="PROSITE" id="PS00389">
    <property type="entry name" value="ATPASE_DELTA"/>
    <property type="match status" value="1"/>
</dbReference>
<evidence type="ECO:0000256" key="4">
    <source>
        <dbReference type="ARBA" id="ARBA00023065"/>
    </source>
</evidence>
<sequence>MSDNTIIAKRYATALFQLGQEQSKLDVIETELRALHVIFKGNKGLVQFLKHPRLTVDEKKQLLSDSLKDFSKETVHTLMLLIDRHREEIMIDMIDHFILKMNDLKGIADATVYSVSELSDVEKQRISATFAPKVGKRSLNLTNVIDTSIIGGIRLRVGNRIFDGSVSGKLSRIERQLVSQK</sequence>
<dbReference type="InterPro" id="IPR026015">
    <property type="entry name" value="ATP_synth_OSCP/delta_N_sf"/>
</dbReference>
<protein>
    <recommendedName>
        <fullName evidence="8">ATP synthase subunit delta</fullName>
    </recommendedName>
    <alternativeName>
        <fullName evidence="8">ATP synthase F(1) sector subunit delta</fullName>
    </alternativeName>
    <alternativeName>
        <fullName evidence="8">F-type ATPase subunit delta</fullName>
        <shortName evidence="8">F-ATPase subunit delta</shortName>
    </alternativeName>
</protein>
<dbReference type="InterPro" id="IPR000711">
    <property type="entry name" value="ATPase_OSCP/dsu"/>
</dbReference>
<keyword evidence="4 8" id="KW-0406">Ion transport</keyword>
<accession>A0ABY4H3P7</accession>
<dbReference type="Pfam" id="PF00213">
    <property type="entry name" value="OSCP"/>
    <property type="match status" value="1"/>
</dbReference>
<keyword evidence="7 8" id="KW-0066">ATP synthesis</keyword>
<keyword evidence="8" id="KW-1003">Cell membrane</keyword>
<name>A0ABY4H3P7_9BACI</name>
<evidence type="ECO:0000256" key="2">
    <source>
        <dbReference type="ARBA" id="ARBA00022448"/>
    </source>
</evidence>
<evidence type="ECO:0000313" key="10">
    <source>
        <dbReference type="Proteomes" id="UP000831880"/>
    </source>
</evidence>
<comment type="function">
    <text evidence="8">This protein is part of the stalk that links CF(0) to CF(1). It either transmits conformational changes from CF(0) to CF(1) or is implicated in proton conduction.</text>
</comment>
<dbReference type="NCBIfam" id="TIGR01145">
    <property type="entry name" value="ATP_synt_delta"/>
    <property type="match status" value="1"/>
</dbReference>
<comment type="similarity">
    <text evidence="8">Belongs to the ATPase delta chain family.</text>
</comment>
<evidence type="ECO:0000256" key="3">
    <source>
        <dbReference type="ARBA" id="ARBA00022781"/>
    </source>
</evidence>
<dbReference type="NCBIfam" id="NF004403">
    <property type="entry name" value="PRK05758.2-4"/>
    <property type="match status" value="1"/>
</dbReference>
<dbReference type="HAMAP" id="MF_01416">
    <property type="entry name" value="ATP_synth_delta_bact"/>
    <property type="match status" value="1"/>
</dbReference>
<evidence type="ECO:0000256" key="5">
    <source>
        <dbReference type="ARBA" id="ARBA00023136"/>
    </source>
</evidence>
<organism evidence="9 10">
    <name type="scientific">Halobacillus shinanisalinarum</name>
    <dbReference type="NCBI Taxonomy" id="2932258"/>
    <lineage>
        <taxon>Bacteria</taxon>
        <taxon>Bacillati</taxon>
        <taxon>Bacillota</taxon>
        <taxon>Bacilli</taxon>
        <taxon>Bacillales</taxon>
        <taxon>Bacillaceae</taxon>
        <taxon>Halobacillus</taxon>
    </lineage>
</organism>
<keyword evidence="6 8" id="KW-0139">CF(1)</keyword>
<keyword evidence="5 8" id="KW-0472">Membrane</keyword>
<keyword evidence="3 8" id="KW-0375">Hydrogen ion transport</keyword>
<evidence type="ECO:0000256" key="8">
    <source>
        <dbReference type="HAMAP-Rule" id="MF_01416"/>
    </source>
</evidence>
<evidence type="ECO:0000256" key="1">
    <source>
        <dbReference type="ARBA" id="ARBA00004370"/>
    </source>
</evidence>
<dbReference type="PANTHER" id="PTHR11910">
    <property type="entry name" value="ATP SYNTHASE DELTA CHAIN"/>
    <property type="match status" value="1"/>
</dbReference>
<evidence type="ECO:0000313" key="9">
    <source>
        <dbReference type="EMBL" id="UOQ94954.1"/>
    </source>
</evidence>
<dbReference type="EMBL" id="CP095074">
    <property type="protein sequence ID" value="UOQ94954.1"/>
    <property type="molecule type" value="Genomic_DNA"/>
</dbReference>
<comment type="function">
    <text evidence="8">F(1)F(0) ATP synthase produces ATP from ADP in the presence of a proton or sodium gradient. F-type ATPases consist of two structural domains, F(1) containing the extramembraneous catalytic core and F(0) containing the membrane proton channel, linked together by a central stalk and a peripheral stalk. During catalysis, ATP synthesis in the catalytic domain of F(1) is coupled via a rotary mechanism of the central stalk subunits to proton translocation.</text>
</comment>
<keyword evidence="10" id="KW-1185">Reference proteome</keyword>
<dbReference type="Proteomes" id="UP000831880">
    <property type="component" value="Chromosome"/>
</dbReference>
<dbReference type="SUPFAM" id="SSF47928">
    <property type="entry name" value="N-terminal domain of the delta subunit of the F1F0-ATP synthase"/>
    <property type="match status" value="1"/>
</dbReference>
<proteinExistence type="inferred from homology"/>
<dbReference type="Gene3D" id="1.10.520.20">
    <property type="entry name" value="N-terminal domain of the delta subunit of the F1F0-ATP synthase"/>
    <property type="match status" value="1"/>
</dbReference>
<dbReference type="InterPro" id="IPR020781">
    <property type="entry name" value="ATPase_OSCP/d_CS"/>
</dbReference>
<keyword evidence="2 8" id="KW-0813">Transport</keyword>
<evidence type="ECO:0000256" key="7">
    <source>
        <dbReference type="ARBA" id="ARBA00023310"/>
    </source>
</evidence>
<reference evidence="9 10" key="1">
    <citation type="submission" date="2022-04" db="EMBL/GenBank/DDBJ databases">
        <title>Halobacillus sp. isolated from saltern.</title>
        <authorList>
            <person name="Won M."/>
            <person name="Lee C.-M."/>
            <person name="Woen H.-Y."/>
            <person name="Kwon S.-W."/>
        </authorList>
    </citation>
    <scope>NUCLEOTIDE SEQUENCE [LARGE SCALE GENOMIC DNA]</scope>
    <source>
        <strain evidence="9 10">SSTM10-2</strain>
    </source>
</reference>